<organism evidence="1 2">
    <name type="scientific">Trifolium pratense</name>
    <name type="common">Red clover</name>
    <dbReference type="NCBI Taxonomy" id="57577"/>
    <lineage>
        <taxon>Eukaryota</taxon>
        <taxon>Viridiplantae</taxon>
        <taxon>Streptophyta</taxon>
        <taxon>Embryophyta</taxon>
        <taxon>Tracheophyta</taxon>
        <taxon>Spermatophyta</taxon>
        <taxon>Magnoliopsida</taxon>
        <taxon>eudicotyledons</taxon>
        <taxon>Gunneridae</taxon>
        <taxon>Pentapetalae</taxon>
        <taxon>rosids</taxon>
        <taxon>fabids</taxon>
        <taxon>Fabales</taxon>
        <taxon>Fabaceae</taxon>
        <taxon>Papilionoideae</taxon>
        <taxon>50 kb inversion clade</taxon>
        <taxon>NPAAA clade</taxon>
        <taxon>Hologalegina</taxon>
        <taxon>IRL clade</taxon>
        <taxon>Trifolieae</taxon>
        <taxon>Trifolium</taxon>
    </lineage>
</organism>
<keyword evidence="2" id="KW-1185">Reference proteome</keyword>
<protein>
    <submittedName>
        <fullName evidence="1">Uncharacterized protein</fullName>
    </submittedName>
</protein>
<proteinExistence type="predicted"/>
<gene>
    <name evidence="1" type="ORF">MILVUS5_LOCUS364</name>
</gene>
<name>A0ACB0I7Q7_TRIPR</name>
<dbReference type="Proteomes" id="UP001177021">
    <property type="component" value="Unassembled WGS sequence"/>
</dbReference>
<sequence>MNNGKKINDFDLPRRGLRWFWDVVDSTGLRPLLKTNYNHLDWGLLTAFTERWHPETGTFHLPIGEMTITLDDVSCLLHIPITGKMLNHLGTSCTVEEGEDMCYEYLNFSRTECRKEFKKMKGAHIGFFMLDKIYTENMKAVVRAEKKKMPDDKVQHLRECTIRSFLLYLLGATLFTNKSMQYVDVIFLTYLQDLSLVNTWNWGASGLAYMYNYLDAASRPGCGNLGGYNAMFHAWILSHFERFGSRYVDVNYNHNDPIAAKYYPFKGGKYPTEHRTTLDRMEVDEVTWRPYEDHRQTRPFEDISWYTGWIMCGTAMISPYLPERVLRQFGHVQSIPRHPDVSAKAGMTRFSIAEAFADYLVANYVTEEMRGPRAHNGFETVDGYIAWFYRVSHPKLWAPIDGNPKRPADYEVLLEEDIAAEKCDVFEICKTEHAEVREKLDGDLTFEEAKELLEKVYNDLTPVVTYSVQRRKKADSGEGKKRKRKKKRSGEEAGPSSN</sequence>
<evidence type="ECO:0000313" key="1">
    <source>
        <dbReference type="EMBL" id="CAJ2628043.1"/>
    </source>
</evidence>
<dbReference type="EMBL" id="CASHSV030000001">
    <property type="protein sequence ID" value="CAJ2628043.1"/>
    <property type="molecule type" value="Genomic_DNA"/>
</dbReference>
<evidence type="ECO:0000313" key="2">
    <source>
        <dbReference type="Proteomes" id="UP001177021"/>
    </source>
</evidence>
<comment type="caution">
    <text evidence="1">The sequence shown here is derived from an EMBL/GenBank/DDBJ whole genome shotgun (WGS) entry which is preliminary data.</text>
</comment>
<accession>A0ACB0I7Q7</accession>
<reference evidence="1" key="1">
    <citation type="submission" date="2023-10" db="EMBL/GenBank/DDBJ databases">
        <authorList>
            <person name="Rodriguez Cubillos JULIANA M."/>
            <person name="De Vega J."/>
        </authorList>
    </citation>
    <scope>NUCLEOTIDE SEQUENCE</scope>
</reference>